<comment type="caution">
    <text evidence="9">The sequence shown here is derived from an EMBL/GenBank/DDBJ whole genome shotgun (WGS) entry which is preliminary data.</text>
</comment>
<gene>
    <name evidence="9" type="ORF">A5630_06610</name>
</gene>
<dbReference type="Gene3D" id="3.30.200.20">
    <property type="entry name" value="Phosphorylase Kinase, domain 1"/>
    <property type="match status" value="1"/>
</dbReference>
<dbReference type="EMBL" id="LZLC01000241">
    <property type="protein sequence ID" value="OBJ36699.1"/>
    <property type="molecule type" value="Genomic_DNA"/>
</dbReference>
<evidence type="ECO:0000256" key="7">
    <source>
        <dbReference type="PROSITE-ProRule" id="PRU10141"/>
    </source>
</evidence>
<dbReference type="PROSITE" id="PS00108">
    <property type="entry name" value="PROTEIN_KINASE_ST"/>
    <property type="match status" value="1"/>
</dbReference>
<dbReference type="CDD" id="cd14014">
    <property type="entry name" value="STKc_PknB_like"/>
    <property type="match status" value="1"/>
</dbReference>
<dbReference type="InterPro" id="IPR008271">
    <property type="entry name" value="Ser/Thr_kinase_AS"/>
</dbReference>
<dbReference type="GO" id="GO:0080090">
    <property type="term" value="P:regulation of primary metabolic process"/>
    <property type="evidence" value="ECO:0007669"/>
    <property type="project" value="UniProtKB-ARBA"/>
</dbReference>
<accession>A0A1A3GMX2</accession>
<organism evidence="9 10">
    <name type="scientific">Mycolicibacterium mucogenicum</name>
    <name type="common">Mycobacterium mucogenicum</name>
    <dbReference type="NCBI Taxonomy" id="56689"/>
    <lineage>
        <taxon>Bacteria</taxon>
        <taxon>Bacillati</taxon>
        <taxon>Actinomycetota</taxon>
        <taxon>Actinomycetes</taxon>
        <taxon>Mycobacteriales</taxon>
        <taxon>Mycobacteriaceae</taxon>
        <taxon>Mycolicibacterium</taxon>
    </lineage>
</organism>
<dbReference type="InterPro" id="IPR011009">
    <property type="entry name" value="Kinase-like_dom_sf"/>
</dbReference>
<evidence type="ECO:0000256" key="5">
    <source>
        <dbReference type="ARBA" id="ARBA00022777"/>
    </source>
</evidence>
<evidence type="ECO:0000256" key="3">
    <source>
        <dbReference type="ARBA" id="ARBA00022679"/>
    </source>
</evidence>
<keyword evidence="5 9" id="KW-0418">Kinase</keyword>
<evidence type="ECO:0000256" key="1">
    <source>
        <dbReference type="ARBA" id="ARBA00012513"/>
    </source>
</evidence>
<evidence type="ECO:0000313" key="9">
    <source>
        <dbReference type="EMBL" id="OBJ36699.1"/>
    </source>
</evidence>
<evidence type="ECO:0000256" key="2">
    <source>
        <dbReference type="ARBA" id="ARBA00022527"/>
    </source>
</evidence>
<dbReference type="SMART" id="SM00220">
    <property type="entry name" value="S_TKc"/>
    <property type="match status" value="1"/>
</dbReference>
<dbReference type="PANTHER" id="PTHR43289:SF6">
    <property type="entry name" value="SERINE_THREONINE-PROTEIN KINASE NEKL-3"/>
    <property type="match status" value="1"/>
</dbReference>
<dbReference type="Pfam" id="PF00069">
    <property type="entry name" value="Pkinase"/>
    <property type="match status" value="1"/>
</dbReference>
<dbReference type="PROSITE" id="PS00107">
    <property type="entry name" value="PROTEIN_KINASE_ATP"/>
    <property type="match status" value="1"/>
</dbReference>
<evidence type="ECO:0000256" key="6">
    <source>
        <dbReference type="ARBA" id="ARBA00022840"/>
    </source>
</evidence>
<proteinExistence type="predicted"/>
<dbReference type="Gene3D" id="1.10.510.10">
    <property type="entry name" value="Transferase(Phosphotransferase) domain 1"/>
    <property type="match status" value="1"/>
</dbReference>
<dbReference type="OrthoDB" id="5622056at2"/>
<dbReference type="GO" id="GO:0004674">
    <property type="term" value="F:protein serine/threonine kinase activity"/>
    <property type="evidence" value="ECO:0007669"/>
    <property type="project" value="UniProtKB-KW"/>
</dbReference>
<evidence type="ECO:0000256" key="4">
    <source>
        <dbReference type="ARBA" id="ARBA00022741"/>
    </source>
</evidence>
<reference evidence="9 10" key="1">
    <citation type="submission" date="2016-06" db="EMBL/GenBank/DDBJ databases">
        <authorList>
            <person name="Kjaerup R.B."/>
            <person name="Dalgaard T.S."/>
            <person name="Juul-Madsen H.R."/>
        </authorList>
    </citation>
    <scope>NUCLEOTIDE SEQUENCE [LARGE SCALE GENOMIC DNA]</scope>
    <source>
        <strain evidence="9 10">1127319.6</strain>
    </source>
</reference>
<dbReference type="InterPro" id="IPR000719">
    <property type="entry name" value="Prot_kinase_dom"/>
</dbReference>
<evidence type="ECO:0000259" key="8">
    <source>
        <dbReference type="PROSITE" id="PS50011"/>
    </source>
</evidence>
<dbReference type="GO" id="GO:0005524">
    <property type="term" value="F:ATP binding"/>
    <property type="evidence" value="ECO:0007669"/>
    <property type="project" value="UniProtKB-UniRule"/>
</dbReference>
<feature type="domain" description="Protein kinase" evidence="8">
    <location>
        <begin position="11"/>
        <end position="286"/>
    </location>
</feature>
<dbReference type="SUPFAM" id="SSF56112">
    <property type="entry name" value="Protein kinase-like (PK-like)"/>
    <property type="match status" value="1"/>
</dbReference>
<dbReference type="PANTHER" id="PTHR43289">
    <property type="entry name" value="MITOGEN-ACTIVATED PROTEIN KINASE KINASE KINASE 20-RELATED"/>
    <property type="match status" value="1"/>
</dbReference>
<feature type="binding site" evidence="7">
    <location>
        <position position="40"/>
    </location>
    <ligand>
        <name>ATP</name>
        <dbReference type="ChEBI" id="CHEBI:30616"/>
    </ligand>
</feature>
<dbReference type="EC" id="2.7.11.1" evidence="1"/>
<dbReference type="RefSeq" id="WP_064985792.1">
    <property type="nucleotide sequence ID" value="NZ_LZLC01000241.1"/>
</dbReference>
<protein>
    <recommendedName>
        <fullName evidence="1">non-specific serine/threonine protein kinase</fullName>
        <ecNumber evidence="1">2.7.11.1</ecNumber>
    </recommendedName>
</protein>
<dbReference type="InterPro" id="IPR017441">
    <property type="entry name" value="Protein_kinase_ATP_BS"/>
</dbReference>
<sequence length="305" mass="33725">MFEIGAVVAGYVIESRLGRGSSADVYRVRRPAESIPVALKVFHNRDADDRVAWRLEREFSIASRLRHPHIVAMYEHGELRADGGGAGEAGAQPTRLWLSMQYVDGPESTVLIPGPDQEPDVDAVVRVSTQIGSALDYAHQMDVIHRDVKPANILLSSDQCSAVLTDFGIAQLLDDAKPLARNGRVRGSIAYAAPELLTAQQLLPQTDGYALACTMFEWLTGLPPYPRPTTFAITYAHLHDEVPTLTSRRSWLPAALNSVFAKALAKDPSARYDSCTEFVAIVAKIMRDVPAPQSRRRRWPAWSRR</sequence>
<name>A0A1A3GMX2_MYCMU</name>
<keyword evidence="3" id="KW-0808">Transferase</keyword>
<dbReference type="STRING" id="56689.GCA_001291445_05503"/>
<keyword evidence="2 9" id="KW-0723">Serine/threonine-protein kinase</keyword>
<dbReference type="PROSITE" id="PS50011">
    <property type="entry name" value="PROTEIN_KINASE_DOM"/>
    <property type="match status" value="1"/>
</dbReference>
<dbReference type="AlphaFoldDB" id="A0A1A3GMX2"/>
<keyword evidence="4 7" id="KW-0547">Nucleotide-binding</keyword>
<keyword evidence="6 7" id="KW-0067">ATP-binding</keyword>
<dbReference type="Proteomes" id="UP000093898">
    <property type="component" value="Unassembled WGS sequence"/>
</dbReference>
<evidence type="ECO:0000313" key="10">
    <source>
        <dbReference type="Proteomes" id="UP000093898"/>
    </source>
</evidence>